<name>A0A0K0DE76_ANGCA</name>
<keyword evidence="1" id="KW-1185">Reference proteome</keyword>
<organism evidence="1 2">
    <name type="scientific">Angiostrongylus cantonensis</name>
    <name type="common">Rat lungworm</name>
    <dbReference type="NCBI Taxonomy" id="6313"/>
    <lineage>
        <taxon>Eukaryota</taxon>
        <taxon>Metazoa</taxon>
        <taxon>Ecdysozoa</taxon>
        <taxon>Nematoda</taxon>
        <taxon>Chromadorea</taxon>
        <taxon>Rhabditida</taxon>
        <taxon>Rhabditina</taxon>
        <taxon>Rhabditomorpha</taxon>
        <taxon>Strongyloidea</taxon>
        <taxon>Metastrongylidae</taxon>
        <taxon>Angiostrongylus</taxon>
    </lineage>
</organism>
<protein>
    <submittedName>
        <fullName evidence="2">tRNA_NucTran2_2 domain-containing protein</fullName>
    </submittedName>
</protein>
<evidence type="ECO:0000313" key="1">
    <source>
        <dbReference type="Proteomes" id="UP000035642"/>
    </source>
</evidence>
<sequence length="69" mass="8255">MVFRFIRALLNDERVIQQLSESAPIRAIAKTIVRGRKTLEERVEKMEVSSQIDRFKKIFKEEYQKSLKK</sequence>
<dbReference type="Proteomes" id="UP000035642">
    <property type="component" value="Unassembled WGS sequence"/>
</dbReference>
<proteinExistence type="predicted"/>
<evidence type="ECO:0000313" key="2">
    <source>
        <dbReference type="WBParaSite" id="ACAC_0000912201-mRNA-1"/>
    </source>
</evidence>
<reference evidence="1" key="1">
    <citation type="submission" date="2012-09" db="EMBL/GenBank/DDBJ databases">
        <authorList>
            <person name="Martin A.A."/>
        </authorList>
    </citation>
    <scope>NUCLEOTIDE SEQUENCE</scope>
</reference>
<dbReference type="AlphaFoldDB" id="A0A0K0DE76"/>
<accession>A0A0K0DE76</accession>
<dbReference type="WBParaSite" id="ACAC_0000912201-mRNA-1">
    <property type="protein sequence ID" value="ACAC_0000912201-mRNA-1"/>
    <property type="gene ID" value="ACAC_0000912201"/>
</dbReference>
<reference evidence="2" key="2">
    <citation type="submission" date="2017-02" db="UniProtKB">
        <authorList>
            <consortium name="WormBaseParasite"/>
        </authorList>
    </citation>
    <scope>IDENTIFICATION</scope>
</reference>